<dbReference type="EMBL" id="JBBKZV010000012">
    <property type="protein sequence ID" value="MEJ8824243.1"/>
    <property type="molecule type" value="Genomic_DNA"/>
</dbReference>
<dbReference type="Proteomes" id="UP001363010">
    <property type="component" value="Unassembled WGS sequence"/>
</dbReference>
<feature type="domain" description="Type VI lipase adapter protein Tla3 C-terminal" evidence="1">
    <location>
        <begin position="315"/>
        <end position="435"/>
    </location>
</feature>
<name>A0ABU8W2M9_9BURK</name>
<dbReference type="InterPro" id="IPR048303">
    <property type="entry name" value="Tla3_C"/>
</dbReference>
<protein>
    <recommendedName>
        <fullName evidence="1">Type VI lipase adapter protein Tla3 C-terminal domain-containing protein</fullName>
    </recommendedName>
</protein>
<organism evidence="2 3">
    <name type="scientific">Variovorax humicola</name>
    <dbReference type="NCBI Taxonomy" id="1769758"/>
    <lineage>
        <taxon>Bacteria</taxon>
        <taxon>Pseudomonadati</taxon>
        <taxon>Pseudomonadota</taxon>
        <taxon>Betaproteobacteria</taxon>
        <taxon>Burkholderiales</taxon>
        <taxon>Comamonadaceae</taxon>
        <taxon>Variovorax</taxon>
    </lineage>
</organism>
<dbReference type="Pfam" id="PF20995">
    <property type="entry name" value="Tla3_C"/>
    <property type="match status" value="1"/>
</dbReference>
<gene>
    <name evidence="2" type="ORF">WKW80_19760</name>
</gene>
<comment type="caution">
    <text evidence="2">The sequence shown here is derived from an EMBL/GenBank/DDBJ whole genome shotgun (WGS) entry which is preliminary data.</text>
</comment>
<evidence type="ECO:0000259" key="1">
    <source>
        <dbReference type="Pfam" id="PF20995"/>
    </source>
</evidence>
<dbReference type="RefSeq" id="WP_340365277.1">
    <property type="nucleotide sequence ID" value="NZ_JBBKZV010000012.1"/>
</dbReference>
<proteinExistence type="predicted"/>
<accession>A0ABU8W2M9</accession>
<evidence type="ECO:0000313" key="2">
    <source>
        <dbReference type="EMBL" id="MEJ8824243.1"/>
    </source>
</evidence>
<reference evidence="2 3" key="1">
    <citation type="submission" date="2024-03" db="EMBL/GenBank/DDBJ databases">
        <title>Novel species of the genus Variovorax.</title>
        <authorList>
            <person name="Liu Q."/>
            <person name="Xin Y.-H."/>
        </authorList>
    </citation>
    <scope>NUCLEOTIDE SEQUENCE [LARGE SCALE GENOMIC DNA]</scope>
    <source>
        <strain evidence="2 3">KACC 18501</strain>
    </source>
</reference>
<evidence type="ECO:0000313" key="3">
    <source>
        <dbReference type="Proteomes" id="UP001363010"/>
    </source>
</evidence>
<sequence length="453" mass="48958">MSERRARYSPWMPGQATSTALLGVIGAGLSLDQHPAHTLWAQVERAAGGRIPPPAPAGSLARCRAQAELFRAAALRGALRHWPADGDAPAEFVESYPLPTMAFAPSTPRDTSTLGGWAGAHNARLRRALRCGAGMPFHDIVQRTPVQVTTNNDFLWHQIFDSFDQADDLNSLLLWAEEGYAIRSELDSWQNERNEPLESILSRGKAASDWSDCFCALLLARSASAEWLRELSMHVHDASRVTRLANGSSARTAHAFGGLTGGRVHTAQYIFPSPTSSIKTAHVPEPWSKVQVAQYDGMPVLAWVYRPQLASYLGGDQKLLPAQSRVERLTASIRAAVDVLLQGKVPARILFDTGTGEGREQRKALLVQAVKAALPACDLFNVKVGYDLCERLGDTGAASAFVGLGLASLAAWETGATALVIGARRNDGATVLALQPMTAAYRALFKKRPYEAT</sequence>
<keyword evidence="3" id="KW-1185">Reference proteome</keyword>